<proteinExistence type="predicted"/>
<accession>A0ACB9PHY9</accession>
<evidence type="ECO:0000313" key="2">
    <source>
        <dbReference type="Proteomes" id="UP000828941"/>
    </source>
</evidence>
<reference evidence="1 2" key="1">
    <citation type="journal article" date="2022" name="DNA Res.">
        <title>Chromosomal-level genome assembly of the orchid tree Bauhinia variegata (Leguminosae; Cercidoideae) supports the allotetraploid origin hypothesis of Bauhinia.</title>
        <authorList>
            <person name="Zhong Y."/>
            <person name="Chen Y."/>
            <person name="Zheng D."/>
            <person name="Pang J."/>
            <person name="Liu Y."/>
            <person name="Luo S."/>
            <person name="Meng S."/>
            <person name="Qian L."/>
            <person name="Wei D."/>
            <person name="Dai S."/>
            <person name="Zhou R."/>
        </authorList>
    </citation>
    <scope>NUCLEOTIDE SEQUENCE [LARGE SCALE GENOMIC DNA]</scope>
    <source>
        <strain evidence="1">BV-YZ2020</strain>
    </source>
</reference>
<name>A0ACB9PHY9_BAUVA</name>
<comment type="caution">
    <text evidence="1">The sequence shown here is derived from an EMBL/GenBank/DDBJ whole genome shotgun (WGS) entry which is preliminary data.</text>
</comment>
<gene>
    <name evidence="1" type="ORF">L6164_007920</name>
</gene>
<dbReference type="Proteomes" id="UP000828941">
    <property type="component" value="Chromosome 4"/>
</dbReference>
<dbReference type="EMBL" id="CM039429">
    <property type="protein sequence ID" value="KAI4347071.1"/>
    <property type="molecule type" value="Genomic_DNA"/>
</dbReference>
<keyword evidence="2" id="KW-1185">Reference proteome</keyword>
<evidence type="ECO:0000313" key="1">
    <source>
        <dbReference type="EMBL" id="KAI4347071.1"/>
    </source>
</evidence>
<organism evidence="1 2">
    <name type="scientific">Bauhinia variegata</name>
    <name type="common">Purple orchid tree</name>
    <name type="synonym">Phanera variegata</name>
    <dbReference type="NCBI Taxonomy" id="167791"/>
    <lineage>
        <taxon>Eukaryota</taxon>
        <taxon>Viridiplantae</taxon>
        <taxon>Streptophyta</taxon>
        <taxon>Embryophyta</taxon>
        <taxon>Tracheophyta</taxon>
        <taxon>Spermatophyta</taxon>
        <taxon>Magnoliopsida</taxon>
        <taxon>eudicotyledons</taxon>
        <taxon>Gunneridae</taxon>
        <taxon>Pentapetalae</taxon>
        <taxon>rosids</taxon>
        <taxon>fabids</taxon>
        <taxon>Fabales</taxon>
        <taxon>Fabaceae</taxon>
        <taxon>Cercidoideae</taxon>
        <taxon>Cercideae</taxon>
        <taxon>Bauhiniinae</taxon>
        <taxon>Bauhinia</taxon>
    </lineage>
</organism>
<protein>
    <submittedName>
        <fullName evidence="1">Uncharacterized protein</fullName>
    </submittedName>
</protein>
<sequence length="203" mass="23225">MEIEPNPPVVSKKLWNVIRIMFLMLRKGIAKRKIMAEFHLMLKRAGKAIADNPMLHHHYAAFTCRSNDAPSSFISPREYEFSCSNSPAFPFHHVKRKHNHFGSSRFSKSYQYDDVATVNAVQKVLEMLNHDKVEASPSVTLPGFGKSPIGRQLRVTDSPFPLKDDGDSRVDKAAEEFINRFYKDLSSQKRMAALESPMWGSRR</sequence>